<organism evidence="1 2">
    <name type="scientific">Cucumis sativus</name>
    <name type="common">Cucumber</name>
    <dbReference type="NCBI Taxonomy" id="3659"/>
    <lineage>
        <taxon>Eukaryota</taxon>
        <taxon>Viridiplantae</taxon>
        <taxon>Streptophyta</taxon>
        <taxon>Embryophyta</taxon>
        <taxon>Tracheophyta</taxon>
        <taxon>Spermatophyta</taxon>
        <taxon>Magnoliopsida</taxon>
        <taxon>eudicotyledons</taxon>
        <taxon>Gunneridae</taxon>
        <taxon>Pentapetalae</taxon>
        <taxon>rosids</taxon>
        <taxon>fabids</taxon>
        <taxon>Cucurbitales</taxon>
        <taxon>Cucurbitaceae</taxon>
        <taxon>Benincaseae</taxon>
        <taxon>Cucumis</taxon>
    </lineage>
</organism>
<reference evidence="1 2" key="4">
    <citation type="journal article" date="2011" name="BMC Genomics">
        <title>RNA-Seq improves annotation of protein-coding genes in the cucumber genome.</title>
        <authorList>
            <person name="Li Z."/>
            <person name="Zhang Z."/>
            <person name="Yan P."/>
            <person name="Huang S."/>
            <person name="Fei Z."/>
            <person name="Lin K."/>
        </authorList>
    </citation>
    <scope>NUCLEOTIDE SEQUENCE [LARGE SCALE GENOMIC DNA]</scope>
    <source>
        <strain evidence="2">cv. 9930</strain>
    </source>
</reference>
<dbReference type="AlphaFoldDB" id="A0A0A0KXC1"/>
<proteinExistence type="predicted"/>
<reference evidence="1 2" key="1">
    <citation type="journal article" date="2009" name="Nat. Genet.">
        <title>The genome of the cucumber, Cucumis sativus L.</title>
        <authorList>
            <person name="Huang S."/>
            <person name="Li R."/>
            <person name="Zhang Z."/>
            <person name="Li L."/>
            <person name="Gu X."/>
            <person name="Fan W."/>
            <person name="Lucas W.J."/>
            <person name="Wang X."/>
            <person name="Xie B."/>
            <person name="Ni P."/>
            <person name="Ren Y."/>
            <person name="Zhu H."/>
            <person name="Li J."/>
            <person name="Lin K."/>
            <person name="Jin W."/>
            <person name="Fei Z."/>
            <person name="Li G."/>
            <person name="Staub J."/>
            <person name="Kilian A."/>
            <person name="van der Vossen E.A."/>
            <person name="Wu Y."/>
            <person name="Guo J."/>
            <person name="He J."/>
            <person name="Jia Z."/>
            <person name="Ren Y."/>
            <person name="Tian G."/>
            <person name="Lu Y."/>
            <person name="Ruan J."/>
            <person name="Qian W."/>
            <person name="Wang M."/>
            <person name="Huang Q."/>
            <person name="Li B."/>
            <person name="Xuan Z."/>
            <person name="Cao J."/>
            <person name="Asan"/>
            <person name="Wu Z."/>
            <person name="Zhang J."/>
            <person name="Cai Q."/>
            <person name="Bai Y."/>
            <person name="Zhao B."/>
            <person name="Han Y."/>
            <person name="Li Y."/>
            <person name="Li X."/>
            <person name="Wang S."/>
            <person name="Shi Q."/>
            <person name="Liu S."/>
            <person name="Cho W.K."/>
            <person name="Kim J.Y."/>
            <person name="Xu Y."/>
            <person name="Heller-Uszynska K."/>
            <person name="Miao H."/>
            <person name="Cheng Z."/>
            <person name="Zhang S."/>
            <person name="Wu J."/>
            <person name="Yang Y."/>
            <person name="Kang H."/>
            <person name="Li M."/>
            <person name="Liang H."/>
            <person name="Ren X."/>
            <person name="Shi Z."/>
            <person name="Wen M."/>
            <person name="Jian M."/>
            <person name="Yang H."/>
            <person name="Zhang G."/>
            <person name="Yang Z."/>
            <person name="Chen R."/>
            <person name="Liu S."/>
            <person name="Li J."/>
            <person name="Ma L."/>
            <person name="Liu H."/>
            <person name="Zhou Y."/>
            <person name="Zhao J."/>
            <person name="Fang X."/>
            <person name="Li G."/>
            <person name="Fang L."/>
            <person name="Li Y."/>
            <person name="Liu D."/>
            <person name="Zheng H."/>
            <person name="Zhang Y."/>
            <person name="Qin N."/>
            <person name="Li Z."/>
            <person name="Yang G."/>
            <person name="Yang S."/>
            <person name="Bolund L."/>
            <person name="Kristiansen K."/>
            <person name="Zheng H."/>
            <person name="Li S."/>
            <person name="Zhang X."/>
            <person name="Yang H."/>
            <person name="Wang J."/>
            <person name="Sun R."/>
            <person name="Zhang B."/>
            <person name="Jiang S."/>
            <person name="Wang J."/>
            <person name="Du Y."/>
            <person name="Li S."/>
        </authorList>
    </citation>
    <scope>NUCLEOTIDE SEQUENCE [LARGE SCALE GENOMIC DNA]</scope>
    <source>
        <strain evidence="2">cv. 9930</strain>
    </source>
</reference>
<reference evidence="1 2" key="2">
    <citation type="journal article" date="2009" name="PLoS ONE">
        <title>An integrated genetic and cytogenetic map of the cucumber genome.</title>
        <authorList>
            <person name="Ren Y."/>
            <person name="Zhang Z."/>
            <person name="Liu J."/>
            <person name="Staub J.E."/>
            <person name="Han Y."/>
            <person name="Cheng Z."/>
            <person name="Li X."/>
            <person name="Lu J."/>
            <person name="Miao H."/>
            <person name="Kang H."/>
            <person name="Xie B."/>
            <person name="Gu X."/>
            <person name="Wang X."/>
            <person name="Du Y."/>
            <person name="Jin W."/>
            <person name="Huang S."/>
        </authorList>
    </citation>
    <scope>NUCLEOTIDE SEQUENCE [LARGE SCALE GENOMIC DNA]</scope>
    <source>
        <strain evidence="2">cv. 9930</strain>
    </source>
</reference>
<dbReference type="Proteomes" id="UP000029981">
    <property type="component" value="Chromosome 4"/>
</dbReference>
<name>A0A0A0KXC1_CUCSA</name>
<dbReference type="EMBL" id="CM002925">
    <property type="protein sequence ID" value="KGN53484.1"/>
    <property type="molecule type" value="Genomic_DNA"/>
</dbReference>
<reference evidence="1 2" key="3">
    <citation type="journal article" date="2010" name="BMC Genomics">
        <title>Transcriptome sequencing and comparative analysis of cucumber flowers with different sex types.</title>
        <authorList>
            <person name="Guo S."/>
            <person name="Zheng Y."/>
            <person name="Joung J.G."/>
            <person name="Liu S."/>
            <person name="Zhang Z."/>
            <person name="Crasta O.R."/>
            <person name="Sobral B.W."/>
            <person name="Xu Y."/>
            <person name="Huang S."/>
            <person name="Fei Z."/>
        </authorList>
    </citation>
    <scope>NUCLEOTIDE SEQUENCE [LARGE SCALE GENOMIC DNA]</scope>
    <source>
        <strain evidence="2">cv. 9930</strain>
    </source>
</reference>
<evidence type="ECO:0000313" key="1">
    <source>
        <dbReference type="EMBL" id="KGN53484.1"/>
    </source>
</evidence>
<evidence type="ECO:0000313" key="2">
    <source>
        <dbReference type="Proteomes" id="UP000029981"/>
    </source>
</evidence>
<sequence length="83" mass="9965">MSFETKFKIQVVMMLLQMIQKFHITPMRQIKYKDQTDACYRSDEGSMDFYTLLRDKGGGRRGTLENTRERRLKSWVDLNHDDD</sequence>
<dbReference type="Gramene" id="KGN53484">
    <property type="protein sequence ID" value="KGN53484"/>
    <property type="gene ID" value="Csa_4G056720"/>
</dbReference>
<accession>A0A0A0KXC1</accession>
<protein>
    <submittedName>
        <fullName evidence="1">Uncharacterized protein</fullName>
    </submittedName>
</protein>
<gene>
    <name evidence="1" type="ORF">Csa_4G056720</name>
</gene>
<keyword evidence="2" id="KW-1185">Reference proteome</keyword>